<evidence type="ECO:0000313" key="2">
    <source>
        <dbReference type="Proteomes" id="UP000593575"/>
    </source>
</evidence>
<gene>
    <name evidence="1" type="ORF">Goarm_011647</name>
</gene>
<reference evidence="1 2" key="1">
    <citation type="journal article" date="2019" name="Genome Biol. Evol.">
        <title>Insights into the evolution of the New World diploid cottons (Gossypium, subgenus Houzingenia) based on genome sequencing.</title>
        <authorList>
            <person name="Grover C.E."/>
            <person name="Arick M.A. 2nd"/>
            <person name="Thrash A."/>
            <person name="Conover J.L."/>
            <person name="Sanders W.S."/>
            <person name="Peterson D.G."/>
            <person name="Frelichowski J.E."/>
            <person name="Scheffler J.A."/>
            <person name="Scheffler B.E."/>
            <person name="Wendel J.F."/>
        </authorList>
    </citation>
    <scope>NUCLEOTIDE SEQUENCE [LARGE SCALE GENOMIC DNA]</scope>
    <source>
        <strain evidence="1">6</strain>
        <tissue evidence="1">Leaf</tissue>
    </source>
</reference>
<dbReference type="AlphaFoldDB" id="A0A7J9IXM1"/>
<protein>
    <submittedName>
        <fullName evidence="1">Uncharacterized protein</fullName>
    </submittedName>
</protein>
<comment type="caution">
    <text evidence="1">The sequence shown here is derived from an EMBL/GenBank/DDBJ whole genome shotgun (WGS) entry which is preliminary data.</text>
</comment>
<dbReference type="EMBL" id="JABFAE010000004">
    <property type="protein sequence ID" value="MBA0826827.1"/>
    <property type="molecule type" value="Genomic_DNA"/>
</dbReference>
<keyword evidence="2" id="KW-1185">Reference proteome</keyword>
<organism evidence="1 2">
    <name type="scientific">Gossypium armourianum</name>
    <dbReference type="NCBI Taxonomy" id="34283"/>
    <lineage>
        <taxon>Eukaryota</taxon>
        <taxon>Viridiplantae</taxon>
        <taxon>Streptophyta</taxon>
        <taxon>Embryophyta</taxon>
        <taxon>Tracheophyta</taxon>
        <taxon>Spermatophyta</taxon>
        <taxon>Magnoliopsida</taxon>
        <taxon>eudicotyledons</taxon>
        <taxon>Gunneridae</taxon>
        <taxon>Pentapetalae</taxon>
        <taxon>rosids</taxon>
        <taxon>malvids</taxon>
        <taxon>Malvales</taxon>
        <taxon>Malvaceae</taxon>
        <taxon>Malvoideae</taxon>
        <taxon>Gossypium</taxon>
    </lineage>
</organism>
<sequence length="70" mass="8002">MHPFEKSLRDLILVHPDARKMVDVFALSIYGLVIFPKALGHVDEVISDLFDRLDKKGSCWICPSTYIEIV</sequence>
<name>A0A7J9IXM1_9ROSI</name>
<dbReference type="Proteomes" id="UP000593575">
    <property type="component" value="Unassembled WGS sequence"/>
</dbReference>
<dbReference type="PANTHER" id="PTHR48200">
    <property type="entry name" value="PROTEIN, PUTATIVE-RELATED"/>
    <property type="match status" value="1"/>
</dbReference>
<evidence type="ECO:0000313" key="1">
    <source>
        <dbReference type="EMBL" id="MBA0826827.1"/>
    </source>
</evidence>
<dbReference type="PANTHER" id="PTHR48200:SF1">
    <property type="entry name" value="AMINOTRANSFERASE-LIKE PLANT MOBILE DOMAIN-CONTAINING PROTEIN"/>
    <property type="match status" value="1"/>
</dbReference>
<proteinExistence type="predicted"/>
<accession>A0A7J9IXM1</accession>